<organism evidence="1 2">
    <name type="scientific">Sistotremastrum niveocremeum HHB9708</name>
    <dbReference type="NCBI Taxonomy" id="1314777"/>
    <lineage>
        <taxon>Eukaryota</taxon>
        <taxon>Fungi</taxon>
        <taxon>Dikarya</taxon>
        <taxon>Basidiomycota</taxon>
        <taxon>Agaricomycotina</taxon>
        <taxon>Agaricomycetes</taxon>
        <taxon>Sistotremastrales</taxon>
        <taxon>Sistotremastraceae</taxon>
        <taxon>Sertulicium</taxon>
        <taxon>Sertulicium niveocremeum</taxon>
    </lineage>
</organism>
<protein>
    <submittedName>
        <fullName evidence="1">Uncharacterized protein</fullName>
    </submittedName>
</protein>
<keyword evidence="2" id="KW-1185">Reference proteome</keyword>
<dbReference type="Proteomes" id="UP000076722">
    <property type="component" value="Unassembled WGS sequence"/>
</dbReference>
<dbReference type="OrthoDB" id="2884925at2759"/>
<evidence type="ECO:0000313" key="1">
    <source>
        <dbReference type="EMBL" id="KZS91731.1"/>
    </source>
</evidence>
<evidence type="ECO:0000313" key="2">
    <source>
        <dbReference type="Proteomes" id="UP000076722"/>
    </source>
</evidence>
<dbReference type="Gene3D" id="3.80.10.10">
    <property type="entry name" value="Ribonuclease Inhibitor"/>
    <property type="match status" value="1"/>
</dbReference>
<proteinExistence type="predicted"/>
<reference evidence="1 2" key="1">
    <citation type="journal article" date="2016" name="Mol. Biol. Evol.">
        <title>Comparative Genomics of Early-Diverging Mushroom-Forming Fungi Provides Insights into the Origins of Lignocellulose Decay Capabilities.</title>
        <authorList>
            <person name="Nagy L.G."/>
            <person name="Riley R."/>
            <person name="Tritt A."/>
            <person name="Adam C."/>
            <person name="Daum C."/>
            <person name="Floudas D."/>
            <person name="Sun H."/>
            <person name="Yadav J.S."/>
            <person name="Pangilinan J."/>
            <person name="Larsson K.H."/>
            <person name="Matsuura K."/>
            <person name="Barry K."/>
            <person name="Labutti K."/>
            <person name="Kuo R."/>
            <person name="Ohm R.A."/>
            <person name="Bhattacharya S.S."/>
            <person name="Shirouzu T."/>
            <person name="Yoshinaga Y."/>
            <person name="Martin F.M."/>
            <person name="Grigoriev I.V."/>
            <person name="Hibbett D.S."/>
        </authorList>
    </citation>
    <scope>NUCLEOTIDE SEQUENCE [LARGE SCALE GENOMIC DNA]</scope>
    <source>
        <strain evidence="1 2">HHB9708</strain>
    </source>
</reference>
<name>A0A164SRJ2_9AGAM</name>
<dbReference type="SUPFAM" id="SSF52047">
    <property type="entry name" value="RNI-like"/>
    <property type="match status" value="1"/>
</dbReference>
<dbReference type="AlphaFoldDB" id="A0A164SRJ2"/>
<gene>
    <name evidence="1" type="ORF">SISNIDRAFT_487048</name>
</gene>
<dbReference type="InterPro" id="IPR032675">
    <property type="entry name" value="LRR_dom_sf"/>
</dbReference>
<dbReference type="EMBL" id="KV419413">
    <property type="protein sequence ID" value="KZS91731.1"/>
    <property type="molecule type" value="Genomic_DNA"/>
</dbReference>
<accession>A0A164SRJ2</accession>
<sequence length="500" mass="57197">MCTPIGRLSDEIIVHIMKESDSYHYRDRENPDGIGFRSAFAVCSRWRNIAINSPILWTRIPLPITSDIFSLFVERSRNLPLSVYIRTSNAIAFEGMLDILGSSLRRILARIVFLYISWNPGWGNTKEVTQSLNNFLAEHIKGMEFTSLTTLHIDSHTLHYDPNIELNMPVLKNLRYDGLPYSFPRFINTDSVVKLSLKGTPICHWELPEIIDAFSHVKYLNLGDIQPPDNDEEMDPEASTWLPKLRTLHLHTANVGYLDETVRYLDVPLMAFMHLKTWHDPESSVSFQDFMSRYLVEAYDWSVVTVPIEPRSPARIFHHTVLSQTKCDFDLKFGAESEAIIPLLELAPYSSNLSTIDLTVQHLPPLPDLIQAISHWSNVQFLGVHTEATEFERLLEAFLTFERDSPLPCPLLETFDCTMTKFQGELVIRLLEGRKARGAPLQELTYTKGFLDQPETDARESSFSAQARALVEKVDEVDPVEGPDPEDYCATEIDRRLPFI</sequence>
<dbReference type="STRING" id="1314777.A0A164SRJ2"/>